<reference evidence="1 2" key="1">
    <citation type="journal article" date="2022" name="DNA Res.">
        <title>Chromosomal-level genome assembly of the orchid tree Bauhinia variegata (Leguminosae; Cercidoideae) supports the allotetraploid origin hypothesis of Bauhinia.</title>
        <authorList>
            <person name="Zhong Y."/>
            <person name="Chen Y."/>
            <person name="Zheng D."/>
            <person name="Pang J."/>
            <person name="Liu Y."/>
            <person name="Luo S."/>
            <person name="Meng S."/>
            <person name="Qian L."/>
            <person name="Wei D."/>
            <person name="Dai S."/>
            <person name="Zhou R."/>
        </authorList>
    </citation>
    <scope>NUCLEOTIDE SEQUENCE [LARGE SCALE GENOMIC DNA]</scope>
    <source>
        <strain evidence="1">BV-YZ2020</strain>
    </source>
</reference>
<organism evidence="1 2">
    <name type="scientific">Bauhinia variegata</name>
    <name type="common">Purple orchid tree</name>
    <name type="synonym">Phanera variegata</name>
    <dbReference type="NCBI Taxonomy" id="167791"/>
    <lineage>
        <taxon>Eukaryota</taxon>
        <taxon>Viridiplantae</taxon>
        <taxon>Streptophyta</taxon>
        <taxon>Embryophyta</taxon>
        <taxon>Tracheophyta</taxon>
        <taxon>Spermatophyta</taxon>
        <taxon>Magnoliopsida</taxon>
        <taxon>eudicotyledons</taxon>
        <taxon>Gunneridae</taxon>
        <taxon>Pentapetalae</taxon>
        <taxon>rosids</taxon>
        <taxon>fabids</taxon>
        <taxon>Fabales</taxon>
        <taxon>Fabaceae</taxon>
        <taxon>Cercidoideae</taxon>
        <taxon>Cercideae</taxon>
        <taxon>Bauhiniinae</taxon>
        <taxon>Bauhinia</taxon>
    </lineage>
</organism>
<sequence length="231" mass="24990">MAKKFPLKSILHLLLLVFCTLSCTKTKYAIAAEPPAADTNHPSLCFFMHDIVGGSAPSERVVAGNGNTKTGNTQVNNLPFSKPINRVFPVKGGTPTDTNPKFNSIINGPTTPEKLLFGRITVIDDEITQSHELGSSIIGKAQGFHLASSLDGTSLTMTFTALFHNQEEEDTISFFGVHRTAELESYIAIVGGTGKYDNAQGYAKIQTLHPPDQHLTDGSETLVQITVYLIE</sequence>
<evidence type="ECO:0000313" key="1">
    <source>
        <dbReference type="EMBL" id="KAI4322181.1"/>
    </source>
</evidence>
<protein>
    <submittedName>
        <fullName evidence="1">Uncharacterized protein</fullName>
    </submittedName>
</protein>
<accession>A0ACB9MEX7</accession>
<comment type="caution">
    <text evidence="1">The sequence shown here is derived from an EMBL/GenBank/DDBJ whole genome shotgun (WGS) entry which is preliminary data.</text>
</comment>
<gene>
    <name evidence="1" type="ORF">L6164_021899</name>
</gene>
<name>A0ACB9MEX7_BAUVA</name>
<keyword evidence="2" id="KW-1185">Reference proteome</keyword>
<evidence type="ECO:0000313" key="2">
    <source>
        <dbReference type="Proteomes" id="UP000828941"/>
    </source>
</evidence>
<dbReference type="Proteomes" id="UP000828941">
    <property type="component" value="Chromosome 9"/>
</dbReference>
<dbReference type="EMBL" id="CM039434">
    <property type="protein sequence ID" value="KAI4322181.1"/>
    <property type="molecule type" value="Genomic_DNA"/>
</dbReference>
<proteinExistence type="predicted"/>